<proteinExistence type="predicted"/>
<gene>
    <name evidence="2" type="ORF">HNR40_000114</name>
</gene>
<reference evidence="2 3" key="1">
    <citation type="submission" date="2020-08" db="EMBL/GenBank/DDBJ databases">
        <title>Genomic Encyclopedia of Type Strains, Phase IV (KMG-IV): sequencing the most valuable type-strain genomes for metagenomic binning, comparative biology and taxonomic classification.</title>
        <authorList>
            <person name="Goeker M."/>
        </authorList>
    </citation>
    <scope>NUCLEOTIDE SEQUENCE [LARGE SCALE GENOMIC DNA]</scope>
    <source>
        <strain evidence="2 3">DSM 45385</strain>
    </source>
</reference>
<comment type="caution">
    <text evidence="2">The sequence shown here is derived from an EMBL/GenBank/DDBJ whole genome shotgun (WGS) entry which is preliminary data.</text>
</comment>
<evidence type="ECO:0000313" key="3">
    <source>
        <dbReference type="Proteomes" id="UP000568380"/>
    </source>
</evidence>
<keyword evidence="1" id="KW-0812">Transmembrane</keyword>
<evidence type="ECO:0000256" key="1">
    <source>
        <dbReference type="SAM" id="Phobius"/>
    </source>
</evidence>
<feature type="transmembrane region" description="Helical" evidence="1">
    <location>
        <begin position="6"/>
        <end position="24"/>
    </location>
</feature>
<keyword evidence="1" id="KW-1133">Transmembrane helix</keyword>
<accession>A0A7W7ZVR3</accession>
<sequence>METVLAGAVAVVGTLLGSIVTYWLQRRASDHGEKRLRSSQLRQERIEAYGAFAAAATTLRQARTTRWYRRQDDSGGSAYSEARAASDQAQGVALHALFRAQIVAGENDVTASAQNALDAIDEIRPGLSRPEFQAKLENSRLLLADFVAHASRDVMGWETSPAVRELPAYPDEARP</sequence>
<organism evidence="2 3">
    <name type="scientific">Nonomuraea endophytica</name>
    <dbReference type="NCBI Taxonomy" id="714136"/>
    <lineage>
        <taxon>Bacteria</taxon>
        <taxon>Bacillati</taxon>
        <taxon>Actinomycetota</taxon>
        <taxon>Actinomycetes</taxon>
        <taxon>Streptosporangiales</taxon>
        <taxon>Streptosporangiaceae</taxon>
        <taxon>Nonomuraea</taxon>
    </lineage>
</organism>
<keyword evidence="3" id="KW-1185">Reference proteome</keyword>
<dbReference type="AlphaFoldDB" id="A0A7W7ZVR3"/>
<name>A0A7W7ZVR3_9ACTN</name>
<evidence type="ECO:0000313" key="2">
    <source>
        <dbReference type="EMBL" id="MBB5074668.1"/>
    </source>
</evidence>
<dbReference type="EMBL" id="JACHIN010000001">
    <property type="protein sequence ID" value="MBB5074668.1"/>
    <property type="molecule type" value="Genomic_DNA"/>
</dbReference>
<protein>
    <submittedName>
        <fullName evidence="2">Uncharacterized protein</fullName>
    </submittedName>
</protein>
<dbReference type="RefSeq" id="WP_184957673.1">
    <property type="nucleotide sequence ID" value="NZ_JACHIN010000001.1"/>
</dbReference>
<dbReference type="Proteomes" id="UP000568380">
    <property type="component" value="Unassembled WGS sequence"/>
</dbReference>
<keyword evidence="1" id="KW-0472">Membrane</keyword>